<dbReference type="InterPro" id="IPR003595">
    <property type="entry name" value="Tyr_Pase_cat"/>
</dbReference>
<dbReference type="SMART" id="SM00404">
    <property type="entry name" value="PTPc_motif"/>
    <property type="match status" value="1"/>
</dbReference>
<gene>
    <name evidence="4" type="ORF">AFUS01_LOCUS26416</name>
</gene>
<dbReference type="InterPro" id="IPR016130">
    <property type="entry name" value="Tyr_Pase_AS"/>
</dbReference>
<dbReference type="OrthoDB" id="6757593at2759"/>
<dbReference type="InterPro" id="IPR000387">
    <property type="entry name" value="Tyr_Pase_dom"/>
</dbReference>
<feature type="domain" description="Tyrosine specific protein phosphatases" evidence="3">
    <location>
        <begin position="152"/>
        <end position="219"/>
    </location>
</feature>
<dbReference type="PROSITE" id="PS50054">
    <property type="entry name" value="TYR_PHOSPHATASE_DUAL"/>
    <property type="match status" value="1"/>
</dbReference>
<keyword evidence="1" id="KW-0904">Protein phosphatase</keyword>
<dbReference type="CDD" id="cd14506">
    <property type="entry name" value="PTP_PTPDC1"/>
    <property type="match status" value="1"/>
</dbReference>
<dbReference type="PANTHER" id="PTHR23339">
    <property type="entry name" value="TYROSINE SPECIFIC PROTEIN PHOSPHATASE AND DUAL SPECIFICITY PROTEIN PHOSPHATASE"/>
    <property type="match status" value="1"/>
</dbReference>
<accession>A0A8J2PAV5</accession>
<dbReference type="PROSITE" id="PS50056">
    <property type="entry name" value="TYR_PHOSPHATASE_2"/>
    <property type="match status" value="1"/>
</dbReference>
<dbReference type="InterPro" id="IPR020422">
    <property type="entry name" value="TYR_PHOSPHATASE_DUAL_dom"/>
</dbReference>
<name>A0A8J2PAV5_9HEXA</name>
<evidence type="ECO:0000256" key="1">
    <source>
        <dbReference type="ARBA" id="ARBA00022912"/>
    </source>
</evidence>
<dbReference type="Pfam" id="PF00782">
    <property type="entry name" value="DSPc"/>
    <property type="match status" value="1"/>
</dbReference>
<evidence type="ECO:0000313" key="4">
    <source>
        <dbReference type="EMBL" id="CAG7815757.1"/>
    </source>
</evidence>
<evidence type="ECO:0000313" key="5">
    <source>
        <dbReference type="Proteomes" id="UP000708208"/>
    </source>
</evidence>
<dbReference type="FunFam" id="3.90.190.10:FF:000157">
    <property type="entry name" value="Protein-tyrosine phosphatase"/>
    <property type="match status" value="1"/>
</dbReference>
<keyword evidence="1" id="KW-0378">Hydrolase</keyword>
<dbReference type="EMBL" id="CAJVCH010352367">
    <property type="protein sequence ID" value="CAG7815757.1"/>
    <property type="molecule type" value="Genomic_DNA"/>
</dbReference>
<evidence type="ECO:0000259" key="3">
    <source>
        <dbReference type="PROSITE" id="PS50056"/>
    </source>
</evidence>
<evidence type="ECO:0008006" key="6">
    <source>
        <dbReference type="Google" id="ProtNLM"/>
    </source>
</evidence>
<comment type="caution">
    <text evidence="4">The sequence shown here is derived from an EMBL/GenBank/DDBJ whole genome shotgun (WGS) entry which is preliminary data.</text>
</comment>
<dbReference type="SMART" id="SM00195">
    <property type="entry name" value="DSPc"/>
    <property type="match status" value="1"/>
</dbReference>
<dbReference type="Proteomes" id="UP000708208">
    <property type="component" value="Unassembled WGS sequence"/>
</dbReference>
<dbReference type="InterPro" id="IPR049573">
    <property type="entry name" value="PTPDC1_PTP"/>
</dbReference>
<dbReference type="InterPro" id="IPR000340">
    <property type="entry name" value="Dual-sp_phosphatase_cat-dom"/>
</dbReference>
<dbReference type="GO" id="GO:0004725">
    <property type="term" value="F:protein tyrosine phosphatase activity"/>
    <property type="evidence" value="ECO:0007669"/>
    <property type="project" value="InterPro"/>
</dbReference>
<reference evidence="4" key="1">
    <citation type="submission" date="2021-06" db="EMBL/GenBank/DDBJ databases">
        <authorList>
            <person name="Hodson N. C."/>
            <person name="Mongue J. A."/>
            <person name="Jaron S. K."/>
        </authorList>
    </citation>
    <scope>NUCLEOTIDE SEQUENCE</scope>
</reference>
<dbReference type="InterPro" id="IPR050561">
    <property type="entry name" value="PTP"/>
</dbReference>
<organism evidence="4 5">
    <name type="scientific">Allacma fusca</name>
    <dbReference type="NCBI Taxonomy" id="39272"/>
    <lineage>
        <taxon>Eukaryota</taxon>
        <taxon>Metazoa</taxon>
        <taxon>Ecdysozoa</taxon>
        <taxon>Arthropoda</taxon>
        <taxon>Hexapoda</taxon>
        <taxon>Collembola</taxon>
        <taxon>Symphypleona</taxon>
        <taxon>Sminthuridae</taxon>
        <taxon>Allacma</taxon>
    </lineage>
</organism>
<keyword evidence="5" id="KW-1185">Reference proteome</keyword>
<proteinExistence type="predicted"/>
<feature type="domain" description="Tyrosine-protein phosphatase" evidence="2">
    <location>
        <begin position="65"/>
        <end position="231"/>
    </location>
</feature>
<evidence type="ECO:0000259" key="2">
    <source>
        <dbReference type="PROSITE" id="PS50054"/>
    </source>
</evidence>
<dbReference type="AlphaFoldDB" id="A0A8J2PAV5"/>
<dbReference type="PROSITE" id="PS00383">
    <property type="entry name" value="TYR_PHOSPHATASE_1"/>
    <property type="match status" value="1"/>
</dbReference>
<dbReference type="GO" id="GO:0060271">
    <property type="term" value="P:cilium assembly"/>
    <property type="evidence" value="ECO:0007669"/>
    <property type="project" value="InterPro"/>
</dbReference>
<protein>
    <recommendedName>
        <fullName evidence="6">Protein tyrosine phosphatase domain-containing protein 1</fullName>
    </recommendedName>
</protein>
<sequence length="531" mass="59657">MDEFSHYLAHTNEPIQLKPSYNKISEGIRRVAPAPLSCSVFCGGKKCKYENASNWPPDACAVNGLYSHWITDDILAMARLSTPLIKEFDILGQFDTLGIKSVVNLEKAGEHASCSLEPLHSSGFAYDPVTLMDNGIYFYNYAWKDYGDASLAHLLDMVKVVSFAVSQGKVAVHCHAGLGRTGVLIACYLVYASRLRANEAVRLVRNKRPGSIQSRLHILCVQQFEQFILPNCLIFCNRELIKDAKKQQEFTLQQYLKRQRFLLHGRENKTLRHIPKILNLICERLLSLCGRPSVLPVVIDDDEPISPVSSLTGGSPDLSPEVEVTPPSAKTIIGVEPLYKAEEVVRALLSDHIHLVEGLARYVRQYRIELNRSGVGAWIRLSNEKNLYVLTALLYLWMEHLKSPILGPEELTNVVLHAHDIQETLRRLPPESASTLDYLLHFVANLDPEEHHLEVILRRIGASLTHRIVPSTKTAKVYLGFHTTNHEKGKPRKLNEGTLSKMMLVLNGLVDRYKNGILVPIEVTITKADSN</sequence>